<evidence type="ECO:0000313" key="3">
    <source>
        <dbReference type="Proteomes" id="UP000320048"/>
    </source>
</evidence>
<dbReference type="EMBL" id="VBAO01000015">
    <property type="protein sequence ID" value="TMI84810.1"/>
    <property type="molecule type" value="Genomic_DNA"/>
</dbReference>
<sequence>MSAIFRWLAAIAAGAVVFEGLDGLAARGPAMAWLALVSPFIAGAITAEAAGGGAAGRLLASAAVAWARIGADLTVGLLHGVHHSLGVGAAVALAFGLPWMGMAVGGGAIQMVARRAARRAGYGNSPRVT</sequence>
<name>A0A537JMX1_9BACT</name>
<organism evidence="2 3">
    <name type="scientific">Candidatus Segetimicrobium genomatis</name>
    <dbReference type="NCBI Taxonomy" id="2569760"/>
    <lineage>
        <taxon>Bacteria</taxon>
        <taxon>Bacillati</taxon>
        <taxon>Candidatus Sysuimicrobiota</taxon>
        <taxon>Candidatus Sysuimicrobiia</taxon>
        <taxon>Candidatus Sysuimicrobiales</taxon>
        <taxon>Candidatus Segetimicrobiaceae</taxon>
        <taxon>Candidatus Segetimicrobium</taxon>
    </lineage>
</organism>
<keyword evidence="1" id="KW-1133">Transmembrane helix</keyword>
<keyword evidence="1" id="KW-0472">Membrane</keyword>
<accession>A0A537JMX1</accession>
<comment type="caution">
    <text evidence="2">The sequence shown here is derived from an EMBL/GenBank/DDBJ whole genome shotgun (WGS) entry which is preliminary data.</text>
</comment>
<keyword evidence="1" id="KW-0812">Transmembrane</keyword>
<feature type="transmembrane region" description="Helical" evidence="1">
    <location>
        <begin position="85"/>
        <end position="109"/>
    </location>
</feature>
<evidence type="ECO:0000313" key="2">
    <source>
        <dbReference type="EMBL" id="TMI84810.1"/>
    </source>
</evidence>
<evidence type="ECO:0000256" key="1">
    <source>
        <dbReference type="SAM" id="Phobius"/>
    </source>
</evidence>
<protein>
    <submittedName>
        <fullName evidence="2">Uncharacterized protein</fullName>
    </submittedName>
</protein>
<gene>
    <name evidence="2" type="ORF">E6H04_00575</name>
</gene>
<proteinExistence type="predicted"/>
<dbReference type="AlphaFoldDB" id="A0A537JMX1"/>
<feature type="transmembrane region" description="Helical" evidence="1">
    <location>
        <begin position="33"/>
        <end position="51"/>
    </location>
</feature>
<reference evidence="2 3" key="1">
    <citation type="journal article" date="2019" name="Nat. Microbiol.">
        <title>Mediterranean grassland soil C-N compound turnover is dependent on rainfall and depth, and is mediated by genomically divergent microorganisms.</title>
        <authorList>
            <person name="Diamond S."/>
            <person name="Andeer P.F."/>
            <person name="Li Z."/>
            <person name="Crits-Christoph A."/>
            <person name="Burstein D."/>
            <person name="Anantharaman K."/>
            <person name="Lane K.R."/>
            <person name="Thomas B.C."/>
            <person name="Pan C."/>
            <person name="Northen T.R."/>
            <person name="Banfield J.F."/>
        </authorList>
    </citation>
    <scope>NUCLEOTIDE SEQUENCE [LARGE SCALE GENOMIC DNA]</scope>
    <source>
        <strain evidence="2">NP_7</strain>
    </source>
</reference>
<dbReference type="Proteomes" id="UP000320048">
    <property type="component" value="Unassembled WGS sequence"/>
</dbReference>